<evidence type="ECO:0000313" key="2">
    <source>
        <dbReference type="EMBL" id="KAI1617660.1"/>
    </source>
</evidence>
<proteinExistence type="predicted"/>
<dbReference type="Proteomes" id="UP001203852">
    <property type="component" value="Unassembled WGS sequence"/>
</dbReference>
<reference evidence="2" key="1">
    <citation type="journal article" date="2022" name="bioRxiv">
        <title>Deciphering the potential niche of two novel black yeast fungi from a biological soil crust based on their genomes, phenotypes, and melanin regulation.</title>
        <authorList>
            <consortium name="DOE Joint Genome Institute"/>
            <person name="Carr E.C."/>
            <person name="Barton Q."/>
            <person name="Grambo S."/>
            <person name="Sullivan M."/>
            <person name="Renfro C.M."/>
            <person name="Kuo A."/>
            <person name="Pangilinan J."/>
            <person name="Lipzen A."/>
            <person name="Keymanesh K."/>
            <person name="Savage E."/>
            <person name="Barry K."/>
            <person name="Grigoriev I.V."/>
            <person name="Riekhof W.R."/>
            <person name="Harris S.S."/>
        </authorList>
    </citation>
    <scope>NUCLEOTIDE SEQUENCE</scope>
    <source>
        <strain evidence="2">JF 03-4F</strain>
    </source>
</reference>
<accession>A0AAN6E6R8</accession>
<feature type="domain" description="Peptidase C45 hydrolase" evidence="1">
    <location>
        <begin position="107"/>
        <end position="333"/>
    </location>
</feature>
<evidence type="ECO:0000313" key="3">
    <source>
        <dbReference type="Proteomes" id="UP001203852"/>
    </source>
</evidence>
<dbReference type="PANTHER" id="PTHR34180:SF1">
    <property type="entry name" value="BETA-ALANYL-DOPAMINE_CARCININE HYDROLASE"/>
    <property type="match status" value="1"/>
</dbReference>
<protein>
    <submittedName>
        <fullName evidence="2">Acyl-coenzyme A:6-aminopenicillanic-acid-acyltransferase 40 kDa form</fullName>
    </submittedName>
</protein>
<comment type="caution">
    <text evidence="2">The sequence shown here is derived from an EMBL/GenBank/DDBJ whole genome shotgun (WGS) entry which is preliminary data.</text>
</comment>
<dbReference type="NCBIfam" id="NF040521">
    <property type="entry name" value="C45_proenzyme"/>
    <property type="match status" value="1"/>
</dbReference>
<organism evidence="2 3">
    <name type="scientific">Exophiala viscosa</name>
    <dbReference type="NCBI Taxonomy" id="2486360"/>
    <lineage>
        <taxon>Eukaryota</taxon>
        <taxon>Fungi</taxon>
        <taxon>Dikarya</taxon>
        <taxon>Ascomycota</taxon>
        <taxon>Pezizomycotina</taxon>
        <taxon>Eurotiomycetes</taxon>
        <taxon>Chaetothyriomycetidae</taxon>
        <taxon>Chaetothyriales</taxon>
        <taxon>Herpotrichiellaceae</taxon>
        <taxon>Exophiala</taxon>
    </lineage>
</organism>
<evidence type="ECO:0000259" key="1">
    <source>
        <dbReference type="Pfam" id="PF03417"/>
    </source>
</evidence>
<dbReference type="InterPro" id="IPR047794">
    <property type="entry name" value="C45_proenzyme-like"/>
</dbReference>
<dbReference type="InterPro" id="IPR047801">
    <property type="entry name" value="Peptidase_C45"/>
</dbReference>
<sequence length="346" mass="37661">MLEIHCTGTPYQIGFQHGQGARTKIENGLKFYESFFAEKTRMNWATAISKAELFLPFLEHGWKHLLEELKGVADGAGVLFGSILALNVRTEISMGMMNDGCTSLAWKTLDVSYLAQNWDWEPPQQDNLIVLHIKRDAKPSISQVTEAGIIGKVGLNSCGVGVCLNAIRVKGVDFNRLPGHLALRAVLDSKSRKEAVNVLKEAGVAAAIHILVADPSGSTSIEASSRDLVVTDAVGGRITHSNHFCWPHAQGVPVTVAAPDSLVRLERVNELMDSVSKGGTPDRLMLESMLNDEYNAPFGINKAGNVEQPLRTLFSIVMELSSRSARVRFGRPTDDAETVALCPEQS</sequence>
<gene>
    <name evidence="2" type="ORF">EDD36DRAFT_8551</name>
</gene>
<dbReference type="Gene3D" id="1.10.10.2120">
    <property type="match status" value="1"/>
</dbReference>
<dbReference type="Gene3D" id="3.60.60.10">
    <property type="entry name" value="Penicillin V Acylase, Chain A"/>
    <property type="match status" value="1"/>
</dbReference>
<dbReference type="Pfam" id="PF03417">
    <property type="entry name" value="AAT"/>
    <property type="match status" value="1"/>
</dbReference>
<keyword evidence="3" id="KW-1185">Reference proteome</keyword>
<dbReference type="EMBL" id="MU404350">
    <property type="protein sequence ID" value="KAI1617660.1"/>
    <property type="molecule type" value="Genomic_DNA"/>
</dbReference>
<dbReference type="AlphaFoldDB" id="A0AAN6E6R8"/>
<name>A0AAN6E6R8_9EURO</name>
<dbReference type="InterPro" id="IPR005079">
    <property type="entry name" value="Peptidase_C45_hydrolase"/>
</dbReference>
<dbReference type="PANTHER" id="PTHR34180">
    <property type="entry name" value="PEPTIDASE C45"/>
    <property type="match status" value="1"/>
</dbReference>